<dbReference type="Proteomes" id="UP000001739">
    <property type="component" value="Plasmid pBPHYT01"/>
</dbReference>
<dbReference type="RefSeq" id="WP_012431023.1">
    <property type="nucleotide sequence ID" value="NC_010679.1"/>
</dbReference>
<proteinExistence type="predicted"/>
<evidence type="ECO:0000313" key="1">
    <source>
        <dbReference type="EMBL" id="ACD21654.1"/>
    </source>
</evidence>
<protein>
    <recommendedName>
        <fullName evidence="3">Lipoprotein</fullName>
    </recommendedName>
</protein>
<accession>B2THA8</accession>
<dbReference type="KEGG" id="bpy:Bphyt_7369"/>
<reference evidence="1 2" key="1">
    <citation type="journal article" date="2011" name="J. Bacteriol.">
        <title>Complete genome sequence of the plant growth-promoting endophyte Burkholderia phytofirmans strain PsJN.</title>
        <authorList>
            <person name="Weilharter A."/>
            <person name="Mitter B."/>
            <person name="Shin M.V."/>
            <person name="Chain P.S."/>
            <person name="Nowak J."/>
            <person name="Sessitsch A."/>
        </authorList>
    </citation>
    <scope>NUCLEOTIDE SEQUENCE [LARGE SCALE GENOMIC DNA]</scope>
    <source>
        <strain evidence="2">DSM 17436 / LMG 22146 / PsJN</strain>
        <plasmid evidence="1 2">pBPHYT01</plasmid>
    </source>
</reference>
<organism evidence="1 2">
    <name type="scientific">Paraburkholderia phytofirmans (strain DSM 17436 / LMG 22146 / PsJN)</name>
    <name type="common">Burkholderia phytofirmans</name>
    <dbReference type="NCBI Taxonomy" id="398527"/>
    <lineage>
        <taxon>Bacteria</taxon>
        <taxon>Pseudomonadati</taxon>
        <taxon>Pseudomonadota</taxon>
        <taxon>Betaproteobacteria</taxon>
        <taxon>Burkholderiales</taxon>
        <taxon>Burkholderiaceae</taxon>
        <taxon>Paraburkholderia</taxon>
    </lineage>
</organism>
<dbReference type="HOGENOM" id="CLU_1183233_0_0_4"/>
<evidence type="ECO:0000313" key="2">
    <source>
        <dbReference type="Proteomes" id="UP000001739"/>
    </source>
</evidence>
<dbReference type="AlphaFoldDB" id="B2THA8"/>
<dbReference type="EMBL" id="CP001054">
    <property type="protein sequence ID" value="ACD21654.1"/>
    <property type="molecule type" value="Genomic_DNA"/>
</dbReference>
<sequence length="237" mass="25056" precursor="true">MFRPITLSAGIALAATLAACSPQTGTQQTSGQQGAAAQPASVVASADNSEFHQYQITYAAAERQGYGCDADDGCAARADEMVAEARRHLIAAVNQGDHRAADFIATNAVSATVWHETSAGIIKRADSMLGSHDGSAAVWMMLAGYLTAHGDYVPRNYDRATLYYASAWLAGENDASARAANIYYASNDLVNAYLWSLRCTDGCSGLDMSRTDLESSLDSPTIKLVQSKASDRSVLGL</sequence>
<dbReference type="SUPFAM" id="SSF81901">
    <property type="entry name" value="HCP-like"/>
    <property type="match status" value="1"/>
</dbReference>
<dbReference type="PROSITE" id="PS51257">
    <property type="entry name" value="PROKAR_LIPOPROTEIN"/>
    <property type="match status" value="1"/>
</dbReference>
<keyword evidence="1" id="KW-0614">Plasmid</keyword>
<dbReference type="OrthoDB" id="9157670at2"/>
<dbReference type="eggNOG" id="ENOG5033ITN">
    <property type="taxonomic scope" value="Bacteria"/>
</dbReference>
<geneLocation type="plasmid" evidence="1 2">
    <name>pBPHYT01</name>
</geneLocation>
<evidence type="ECO:0008006" key="3">
    <source>
        <dbReference type="Google" id="ProtNLM"/>
    </source>
</evidence>
<gene>
    <name evidence="1" type="ordered locus">Bphyt_7369</name>
</gene>
<name>B2THA8_PARPJ</name>